<keyword evidence="2" id="KW-1185">Reference proteome</keyword>
<proteinExistence type="predicted"/>
<evidence type="ECO:0000313" key="2">
    <source>
        <dbReference type="Proteomes" id="UP001596066"/>
    </source>
</evidence>
<gene>
    <name evidence="1" type="ORF">ACFPZF_06215</name>
</gene>
<dbReference type="RefSeq" id="WP_346141256.1">
    <property type="nucleotide sequence ID" value="NZ_BAAAUA010000003.1"/>
</dbReference>
<organism evidence="1 2">
    <name type="scientific">Kitasatospora cinereorecta</name>
    <dbReference type="NCBI Taxonomy" id="285560"/>
    <lineage>
        <taxon>Bacteria</taxon>
        <taxon>Bacillati</taxon>
        <taxon>Actinomycetota</taxon>
        <taxon>Actinomycetes</taxon>
        <taxon>Kitasatosporales</taxon>
        <taxon>Streptomycetaceae</taxon>
        <taxon>Kitasatospora</taxon>
    </lineage>
</organism>
<dbReference type="EMBL" id="JBHSOC010000008">
    <property type="protein sequence ID" value="MFC5640948.1"/>
    <property type="molecule type" value="Genomic_DNA"/>
</dbReference>
<evidence type="ECO:0000313" key="1">
    <source>
        <dbReference type="EMBL" id="MFC5640948.1"/>
    </source>
</evidence>
<comment type="caution">
    <text evidence="1">The sequence shown here is derived from an EMBL/GenBank/DDBJ whole genome shotgun (WGS) entry which is preliminary data.</text>
</comment>
<protein>
    <submittedName>
        <fullName evidence="1">Uncharacterized protein</fullName>
    </submittedName>
</protein>
<dbReference type="Pfam" id="PF21790">
    <property type="entry name" value="OGG"/>
    <property type="match status" value="1"/>
</dbReference>
<dbReference type="InterPro" id="IPR048868">
    <property type="entry name" value="OGG-like_put"/>
</dbReference>
<accession>A0ABW0V4Z5</accession>
<dbReference type="Proteomes" id="UP001596066">
    <property type="component" value="Unassembled WGS sequence"/>
</dbReference>
<sequence length="264" mass="28061">MGRQDVADALDAEMARRMLPPQAVQAAADWLARSGAGTGGADGHGVRYLPARWAAIGPWPGAFAARTGSGTAVVSRAQVVAAVRAAAGRGAWAEALVASYVWGQGRTGYGPHRLGRILAEPRTEARLARAAGTLLDRGAVAAYREVDRAVKGLGPAFFTKYLYFVDRALGPAPGLSALILDQRVARVLRARATRVGTEAALPSAGEVARWTWSDTGWTAHRYEVYLRWMHAAAEQLARAVPGWPAGEPDLWELALFQGGWDPAG</sequence>
<reference evidence="2" key="1">
    <citation type="journal article" date="2019" name="Int. J. Syst. Evol. Microbiol.">
        <title>The Global Catalogue of Microorganisms (GCM) 10K type strain sequencing project: providing services to taxonomists for standard genome sequencing and annotation.</title>
        <authorList>
            <consortium name="The Broad Institute Genomics Platform"/>
            <consortium name="The Broad Institute Genome Sequencing Center for Infectious Disease"/>
            <person name="Wu L."/>
            <person name="Ma J."/>
        </authorList>
    </citation>
    <scope>NUCLEOTIDE SEQUENCE [LARGE SCALE GENOMIC DNA]</scope>
    <source>
        <strain evidence="2">CGMCC 4.1622</strain>
    </source>
</reference>
<name>A0ABW0V4Z5_9ACTN</name>